<evidence type="ECO:0000313" key="6">
    <source>
        <dbReference type="EMBL" id="SHL15791.1"/>
    </source>
</evidence>
<dbReference type="PROSITE" id="PS51078">
    <property type="entry name" value="ICLR_ED"/>
    <property type="match status" value="1"/>
</dbReference>
<dbReference type="InterPro" id="IPR014757">
    <property type="entry name" value="Tscrpt_reg_IclR_C"/>
</dbReference>
<dbReference type="Gene3D" id="1.10.10.10">
    <property type="entry name" value="Winged helix-like DNA-binding domain superfamily/Winged helix DNA-binding domain"/>
    <property type="match status" value="1"/>
</dbReference>
<reference evidence="6 7" key="1">
    <citation type="submission" date="2016-11" db="EMBL/GenBank/DDBJ databases">
        <authorList>
            <person name="Jaros S."/>
            <person name="Januszkiewicz K."/>
            <person name="Wedrychowicz H."/>
        </authorList>
    </citation>
    <scope>NUCLEOTIDE SEQUENCE [LARGE SCALE GENOMIC DNA]</scope>
    <source>
        <strain evidence="6 7">DSM 29589</strain>
    </source>
</reference>
<dbReference type="SMART" id="SM00346">
    <property type="entry name" value="HTH_ICLR"/>
    <property type="match status" value="1"/>
</dbReference>
<keyword evidence="7" id="KW-1185">Reference proteome</keyword>
<feature type="domain" description="IclR-ED" evidence="5">
    <location>
        <begin position="88"/>
        <end position="272"/>
    </location>
</feature>
<dbReference type="InterPro" id="IPR029016">
    <property type="entry name" value="GAF-like_dom_sf"/>
</dbReference>
<dbReference type="InterPro" id="IPR005471">
    <property type="entry name" value="Tscrpt_reg_IclR_N"/>
</dbReference>
<dbReference type="Pfam" id="PF09339">
    <property type="entry name" value="HTH_IclR"/>
    <property type="match status" value="1"/>
</dbReference>
<keyword evidence="1" id="KW-0805">Transcription regulation</keyword>
<dbReference type="InterPro" id="IPR036388">
    <property type="entry name" value="WH-like_DNA-bd_sf"/>
</dbReference>
<dbReference type="AlphaFoldDB" id="A0A1M6YBZ1"/>
<evidence type="ECO:0000259" key="5">
    <source>
        <dbReference type="PROSITE" id="PS51078"/>
    </source>
</evidence>
<dbReference type="GO" id="GO:0003677">
    <property type="term" value="F:DNA binding"/>
    <property type="evidence" value="ECO:0007669"/>
    <property type="project" value="UniProtKB-KW"/>
</dbReference>
<dbReference type="GO" id="GO:0003700">
    <property type="term" value="F:DNA-binding transcription factor activity"/>
    <property type="evidence" value="ECO:0007669"/>
    <property type="project" value="TreeGrafter"/>
</dbReference>
<evidence type="ECO:0000256" key="2">
    <source>
        <dbReference type="ARBA" id="ARBA00023125"/>
    </source>
</evidence>
<dbReference type="GO" id="GO:0045892">
    <property type="term" value="P:negative regulation of DNA-templated transcription"/>
    <property type="evidence" value="ECO:0007669"/>
    <property type="project" value="TreeGrafter"/>
</dbReference>
<accession>A0A1M6YBZ1</accession>
<dbReference type="SUPFAM" id="SSF55781">
    <property type="entry name" value="GAF domain-like"/>
    <property type="match status" value="1"/>
</dbReference>
<feature type="domain" description="HTH iclR-type" evidence="4">
    <location>
        <begin position="24"/>
        <end position="87"/>
    </location>
</feature>
<dbReference type="STRING" id="337701.SAMN05444398_101795"/>
<dbReference type="PROSITE" id="PS51077">
    <property type="entry name" value="HTH_ICLR"/>
    <property type="match status" value="1"/>
</dbReference>
<dbReference type="Proteomes" id="UP000183974">
    <property type="component" value="Unassembled WGS sequence"/>
</dbReference>
<dbReference type="Pfam" id="PF01614">
    <property type="entry name" value="IclR_C"/>
    <property type="match status" value="1"/>
</dbReference>
<dbReference type="InterPro" id="IPR050707">
    <property type="entry name" value="HTH_MetabolicPath_Reg"/>
</dbReference>
<dbReference type="Gene3D" id="3.30.450.40">
    <property type="match status" value="1"/>
</dbReference>
<sequence>MWSLIPQSIHNVDYMPVTKDSGGAQSVDRALALLVLVGQGAGAPVPIVALTEATGLSRPTVRRLMLALMRSGMIEQDADTRAYFLGAEAYLLGLMAARRVDLLGAATDSLLRLAAESEDNAYLSLRRGSYGICVHREEGTYPIRSQALRTGDRHPLGVGAGGMAILAALPDGERSEVLNRIMPELAEGYPGYTPEVVSGAVARAQERGWALNPGLYLPNSWAIGMAVHGPAGEVLGALSIAAIDTRMQPERQEKLAALLRREVAQVEHALCKGIQPGRSPGL</sequence>
<dbReference type="PANTHER" id="PTHR30136:SF39">
    <property type="entry name" value="TRANSCRIPTIONAL REGULATORY PROTEIN"/>
    <property type="match status" value="1"/>
</dbReference>
<organism evidence="6 7">
    <name type="scientific">Roseovarius pacificus</name>
    <dbReference type="NCBI Taxonomy" id="337701"/>
    <lineage>
        <taxon>Bacteria</taxon>
        <taxon>Pseudomonadati</taxon>
        <taxon>Pseudomonadota</taxon>
        <taxon>Alphaproteobacteria</taxon>
        <taxon>Rhodobacterales</taxon>
        <taxon>Roseobacteraceae</taxon>
        <taxon>Roseovarius</taxon>
    </lineage>
</organism>
<evidence type="ECO:0000256" key="1">
    <source>
        <dbReference type="ARBA" id="ARBA00023015"/>
    </source>
</evidence>
<evidence type="ECO:0000313" key="7">
    <source>
        <dbReference type="Proteomes" id="UP000183974"/>
    </source>
</evidence>
<gene>
    <name evidence="6" type="ORF">SAMN05444398_101795</name>
</gene>
<keyword evidence="2" id="KW-0238">DNA-binding</keyword>
<dbReference type="EMBL" id="FRBR01000001">
    <property type="protein sequence ID" value="SHL15791.1"/>
    <property type="molecule type" value="Genomic_DNA"/>
</dbReference>
<proteinExistence type="predicted"/>
<keyword evidence="3" id="KW-0804">Transcription</keyword>
<dbReference type="InterPro" id="IPR036390">
    <property type="entry name" value="WH_DNA-bd_sf"/>
</dbReference>
<name>A0A1M6YBZ1_9RHOB</name>
<protein>
    <submittedName>
        <fullName evidence="6">Transcriptional regulator, IclR family</fullName>
    </submittedName>
</protein>
<evidence type="ECO:0000256" key="3">
    <source>
        <dbReference type="ARBA" id="ARBA00023163"/>
    </source>
</evidence>
<dbReference type="SUPFAM" id="SSF46785">
    <property type="entry name" value="Winged helix' DNA-binding domain"/>
    <property type="match status" value="1"/>
</dbReference>
<dbReference type="PANTHER" id="PTHR30136">
    <property type="entry name" value="HELIX-TURN-HELIX TRANSCRIPTIONAL REGULATOR, ICLR FAMILY"/>
    <property type="match status" value="1"/>
</dbReference>
<evidence type="ECO:0000259" key="4">
    <source>
        <dbReference type="PROSITE" id="PS51077"/>
    </source>
</evidence>